<protein>
    <recommendedName>
        <fullName evidence="4">Pyrrolo-quinoline quinone repeat domain-containing protein</fullName>
    </recommendedName>
</protein>
<organism evidence="5 6">
    <name type="scientific">Rehmannia glutinosa</name>
    <name type="common">Chinese foxglove</name>
    <dbReference type="NCBI Taxonomy" id="99300"/>
    <lineage>
        <taxon>Eukaryota</taxon>
        <taxon>Viridiplantae</taxon>
        <taxon>Streptophyta</taxon>
        <taxon>Embryophyta</taxon>
        <taxon>Tracheophyta</taxon>
        <taxon>Spermatophyta</taxon>
        <taxon>Magnoliopsida</taxon>
        <taxon>eudicotyledons</taxon>
        <taxon>Gunneridae</taxon>
        <taxon>Pentapetalae</taxon>
        <taxon>asterids</taxon>
        <taxon>lamiids</taxon>
        <taxon>Lamiales</taxon>
        <taxon>Orobanchaceae</taxon>
        <taxon>Rehmannieae</taxon>
        <taxon>Rehmannia</taxon>
    </lineage>
</organism>
<accession>A0ABR0X926</accession>
<comment type="similarity">
    <text evidence="2">Belongs to the bacterial PQQ dehydrogenase family.</text>
</comment>
<dbReference type="InterPro" id="IPR002372">
    <property type="entry name" value="PQQ_rpt_dom"/>
</dbReference>
<evidence type="ECO:0000256" key="1">
    <source>
        <dbReference type="ARBA" id="ARBA00001931"/>
    </source>
</evidence>
<dbReference type="PANTHER" id="PTHR32303">
    <property type="entry name" value="QUINOPROTEIN ALCOHOL DEHYDROGENASE (CYTOCHROME C)"/>
    <property type="match status" value="1"/>
</dbReference>
<feature type="domain" description="Pyrrolo-quinoline quinone repeat" evidence="4">
    <location>
        <begin position="8"/>
        <end position="242"/>
    </location>
</feature>
<feature type="domain" description="Pyrrolo-quinoline quinone repeat" evidence="4">
    <location>
        <begin position="363"/>
        <end position="442"/>
    </location>
</feature>
<dbReference type="SUPFAM" id="SSF50998">
    <property type="entry name" value="Quinoprotein alcohol dehydrogenase-like"/>
    <property type="match status" value="1"/>
</dbReference>
<reference evidence="5 6" key="1">
    <citation type="journal article" date="2021" name="Comput. Struct. Biotechnol. J.">
        <title>De novo genome assembly of the potent medicinal plant Rehmannia glutinosa using nanopore technology.</title>
        <authorList>
            <person name="Ma L."/>
            <person name="Dong C."/>
            <person name="Song C."/>
            <person name="Wang X."/>
            <person name="Zheng X."/>
            <person name="Niu Y."/>
            <person name="Chen S."/>
            <person name="Feng W."/>
        </authorList>
    </citation>
    <scope>NUCLEOTIDE SEQUENCE [LARGE SCALE GENOMIC DNA]</scope>
    <source>
        <strain evidence="5">DH-2019</strain>
    </source>
</reference>
<dbReference type="EMBL" id="JABTTQ020000005">
    <property type="protein sequence ID" value="KAK6155114.1"/>
    <property type="molecule type" value="Genomic_DNA"/>
</dbReference>
<evidence type="ECO:0000259" key="4">
    <source>
        <dbReference type="Pfam" id="PF13360"/>
    </source>
</evidence>
<gene>
    <name evidence="5" type="ORF">DH2020_009362</name>
</gene>
<dbReference type="InterPro" id="IPR018391">
    <property type="entry name" value="PQQ_b-propeller_rpt"/>
</dbReference>
<dbReference type="Proteomes" id="UP001318860">
    <property type="component" value="Unassembled WGS sequence"/>
</dbReference>
<sequence>MPGKDISTTPAIFGGVVYFPSWNGYIYAVKVSDGSLVWKKNLRNLTGLNLTVPVPNVTETVSRATPTIADDKLIVTVYGPAYVVAMELGTGELIWMRQLDSHPAAAITMSGTYYKGGYYVGTSSFQKSFRVENCCTFRGSFSKLNTQTGAITWQTFMLPDNNLQPGGYAGGAVWGSSPSIDPHRNHIYIATGVLDSAPQPIQNCQNSQNNQTFPTHPNNCTEIEDHSNSILAVDLESGEIRWYRQLGGYNVWFLACGESVGAGCPPGPTPYAEFGEAPMVVSVYGDGVRRDVVSVVQKSGFAWTLDRDNGDIVWFTEAGPGSFSGGGIWGAATDNKRVYTNIGNGNKQNFTLLPSNNTTTGGGWVAMDAPTGRVLWSTAVPNNAISNPVTVANGVLFAGSMHRTGPVYAVDAENGEILWSYETGASVYGGVSVSKGCIYVGSGYGVSLGAVKWSCKCQMPPRHPDEQIASLISSTPDEAPCLKCDAPTFISIHSKIRSAIFH</sequence>
<comment type="caution">
    <text evidence="5">The sequence shown here is derived from an EMBL/GenBank/DDBJ whole genome shotgun (WGS) entry which is preliminary data.</text>
</comment>
<dbReference type="PANTHER" id="PTHR32303:SF10">
    <property type="entry name" value="OUTER MEMBRANE PROTEIN ASSEMBLY FACTOR BAMB"/>
    <property type="match status" value="1"/>
</dbReference>
<name>A0ABR0X926_REHGL</name>
<keyword evidence="6" id="KW-1185">Reference proteome</keyword>
<proteinExistence type="inferred from homology"/>
<dbReference type="Gene3D" id="2.140.10.10">
    <property type="entry name" value="Quinoprotein alcohol dehydrogenase-like superfamily"/>
    <property type="match status" value="1"/>
</dbReference>
<dbReference type="Pfam" id="PF13360">
    <property type="entry name" value="PQQ_2"/>
    <property type="match status" value="2"/>
</dbReference>
<evidence type="ECO:0000313" key="6">
    <source>
        <dbReference type="Proteomes" id="UP001318860"/>
    </source>
</evidence>
<comment type="cofactor">
    <cofactor evidence="1">
        <name>pyrroloquinoline quinone</name>
        <dbReference type="ChEBI" id="CHEBI:58442"/>
    </cofactor>
</comment>
<evidence type="ECO:0000256" key="2">
    <source>
        <dbReference type="ARBA" id="ARBA00008156"/>
    </source>
</evidence>
<evidence type="ECO:0000256" key="3">
    <source>
        <dbReference type="ARBA" id="ARBA00023002"/>
    </source>
</evidence>
<dbReference type="SMART" id="SM00564">
    <property type="entry name" value="PQQ"/>
    <property type="match status" value="7"/>
</dbReference>
<keyword evidence="3" id="KW-0560">Oxidoreductase</keyword>
<evidence type="ECO:0000313" key="5">
    <source>
        <dbReference type="EMBL" id="KAK6155114.1"/>
    </source>
</evidence>
<dbReference type="InterPro" id="IPR011047">
    <property type="entry name" value="Quinoprotein_ADH-like_sf"/>
</dbReference>